<reference evidence="3" key="1">
    <citation type="submission" date="2023-01" db="EMBL/GenBank/DDBJ databases">
        <title>Colletotrichum chrysophilum M932 genome sequence.</title>
        <authorList>
            <person name="Baroncelli R."/>
        </authorList>
    </citation>
    <scope>NUCLEOTIDE SEQUENCE</scope>
    <source>
        <strain evidence="3">M932</strain>
    </source>
</reference>
<feature type="compositionally biased region" description="Polar residues" evidence="2">
    <location>
        <begin position="514"/>
        <end position="525"/>
    </location>
</feature>
<feature type="compositionally biased region" description="Polar residues" evidence="2">
    <location>
        <begin position="1"/>
        <end position="11"/>
    </location>
</feature>
<evidence type="ECO:0000313" key="3">
    <source>
        <dbReference type="EMBL" id="KAK1847946.1"/>
    </source>
</evidence>
<organism evidence="3 4">
    <name type="scientific">Colletotrichum chrysophilum</name>
    <dbReference type="NCBI Taxonomy" id="1836956"/>
    <lineage>
        <taxon>Eukaryota</taxon>
        <taxon>Fungi</taxon>
        <taxon>Dikarya</taxon>
        <taxon>Ascomycota</taxon>
        <taxon>Pezizomycotina</taxon>
        <taxon>Sordariomycetes</taxon>
        <taxon>Hypocreomycetidae</taxon>
        <taxon>Glomerellales</taxon>
        <taxon>Glomerellaceae</taxon>
        <taxon>Colletotrichum</taxon>
        <taxon>Colletotrichum gloeosporioides species complex</taxon>
    </lineage>
</organism>
<protein>
    <submittedName>
        <fullName evidence="3">Uncharacterized protein</fullName>
    </submittedName>
</protein>
<proteinExistence type="predicted"/>
<keyword evidence="4" id="KW-1185">Reference proteome</keyword>
<keyword evidence="1" id="KW-0175">Coiled coil</keyword>
<feature type="region of interest" description="Disordered" evidence="2">
    <location>
        <begin position="452"/>
        <end position="529"/>
    </location>
</feature>
<feature type="compositionally biased region" description="Polar residues" evidence="2">
    <location>
        <begin position="478"/>
        <end position="506"/>
    </location>
</feature>
<feature type="region of interest" description="Disordered" evidence="2">
    <location>
        <begin position="79"/>
        <end position="139"/>
    </location>
</feature>
<feature type="compositionally biased region" description="Basic and acidic residues" evidence="2">
    <location>
        <begin position="12"/>
        <end position="22"/>
    </location>
</feature>
<dbReference type="AlphaFoldDB" id="A0AAD9AGX2"/>
<feature type="compositionally biased region" description="Polar residues" evidence="2">
    <location>
        <begin position="606"/>
        <end position="626"/>
    </location>
</feature>
<evidence type="ECO:0000256" key="2">
    <source>
        <dbReference type="SAM" id="MobiDB-lite"/>
    </source>
</evidence>
<evidence type="ECO:0000313" key="4">
    <source>
        <dbReference type="Proteomes" id="UP001243330"/>
    </source>
</evidence>
<dbReference type="EMBL" id="JAQOWY010000186">
    <property type="protein sequence ID" value="KAK1847946.1"/>
    <property type="molecule type" value="Genomic_DNA"/>
</dbReference>
<sequence>MANLRHNSNSSGEDRGGVRLSDHSPPGNSSSRHQHHHSTPSSSASTIVYEKSPPDVFGPELCQGRVGQLYQQDYHQNYQLPVPPKFHTTPSQGSAKRSGPSHSQNSTSFSAGKLSTRSDGTILATPTGRPTAEPSSAGYRPAFTTLQSGFGLTPPAVKAPGNTPNAPDSEVRRAQRALPTISEEKGKLAANNLAHSKPVVAEMAAHCQIDGPLAGPIRDNRRSELARNHPAWIPARQVQAGIMTTQQAIRRTPGIPSKIANDLCDGLQKYAQDVNNMLRQAINEVADYRLDIEYNEKVLCSTKLEASIMLEERDNLKREYAELQSKHDEVENRLACYHVETEKYKNKLREYQARLDHENNGEDTTQEIMRDLVETVKEFLSRPTSQWLGTRNEEGSPGKVITALSASSIAALEQQNVQKQLVPTRATIKSEHSEIMPSMDNALQPFNYQQQNAETSQISGMPNASSRNGPPTSYPGMFSNSRRPADNRTTSSAGWTRASSGASMQQPMLPARSYSRSGDARSSFNGDYKQPNEFDLSCGYGAQFTMQARPGTAIGHRGFNQQQSSFRPNAPEFHPGHSSSNGGFDNAESSYSYSYGPGSNAGSRRGLNTSTGPFESPTPRSVSRTGFGNFEGPSSGFTGASPLIPRTPGFGSSQQYNSAPTHRGSQSQRNHPSRSSGQNYHAVEYNHGGFTPGPFSHGSNGPRSVGKPASVTGTLASGAAFGQDDSGDNERYARAFEGVLRFASSIDPSVMLHLSEVQIARYMTTLYSPFNEHQAWSYIRQHMNDSMTRACLISRAIIDLLVHRIFVFEAWQGFSVDADRQIGEIRYEMNNLPAGQGGALQVCIDRVAAIVNSCINHERYDAYRSHRIEYFQAELREMLAPLMLPESEGGPNLDDADDALRDMIEKAWSISAKMFTSRCTFEFRFPDAGARFSTQTMVGVAPNIDPHILQAEHWRVQLVVTPVITVRNDTGATISVASITRAHVICMK</sequence>
<feature type="coiled-coil region" evidence="1">
    <location>
        <begin position="271"/>
        <end position="361"/>
    </location>
</feature>
<name>A0AAD9AGX2_9PEZI</name>
<feature type="region of interest" description="Disordered" evidence="2">
    <location>
        <begin position="553"/>
        <end position="711"/>
    </location>
</feature>
<comment type="caution">
    <text evidence="3">The sequence shown here is derived from an EMBL/GenBank/DDBJ whole genome shotgun (WGS) entry which is preliminary data.</text>
</comment>
<dbReference type="Proteomes" id="UP001243330">
    <property type="component" value="Unassembled WGS sequence"/>
</dbReference>
<feature type="compositionally biased region" description="Low complexity" evidence="2">
    <location>
        <begin position="589"/>
        <end position="603"/>
    </location>
</feature>
<feature type="compositionally biased region" description="Polar residues" evidence="2">
    <location>
        <begin position="452"/>
        <end position="471"/>
    </location>
</feature>
<accession>A0AAD9AGX2</accession>
<gene>
    <name evidence="3" type="ORF">CCHR01_09437</name>
</gene>
<evidence type="ECO:0000256" key="1">
    <source>
        <dbReference type="SAM" id="Coils"/>
    </source>
</evidence>
<feature type="region of interest" description="Disordered" evidence="2">
    <location>
        <begin position="1"/>
        <end position="61"/>
    </location>
</feature>
<feature type="compositionally biased region" description="Polar residues" evidence="2">
    <location>
        <begin position="650"/>
        <end position="679"/>
    </location>
</feature>
<feature type="compositionally biased region" description="Polar residues" evidence="2">
    <location>
        <begin position="88"/>
        <end position="119"/>
    </location>
</feature>